<evidence type="ECO:0000256" key="2">
    <source>
        <dbReference type="SAM" id="SignalP"/>
    </source>
</evidence>
<reference evidence="3" key="1">
    <citation type="submission" date="2021-12" db="EMBL/GenBank/DDBJ databases">
        <title>Convergent genome expansion in fungi linked to evolution of root-endophyte symbiosis.</title>
        <authorList>
            <consortium name="DOE Joint Genome Institute"/>
            <person name="Ke Y.-H."/>
            <person name="Bonito G."/>
            <person name="Liao H.-L."/>
            <person name="Looney B."/>
            <person name="Rojas-Flechas A."/>
            <person name="Nash J."/>
            <person name="Hameed K."/>
            <person name="Schadt C."/>
            <person name="Martin F."/>
            <person name="Crous P.W."/>
            <person name="Miettinen O."/>
            <person name="Magnuson J.K."/>
            <person name="Labbe J."/>
            <person name="Jacobson D."/>
            <person name="Doktycz M.J."/>
            <person name="Veneault-Fourrey C."/>
            <person name="Kuo A."/>
            <person name="Mondo S."/>
            <person name="Calhoun S."/>
            <person name="Riley R."/>
            <person name="Ohm R."/>
            <person name="LaButti K."/>
            <person name="Andreopoulos B."/>
            <person name="Pangilinan J."/>
            <person name="Nolan M."/>
            <person name="Tritt A."/>
            <person name="Clum A."/>
            <person name="Lipzen A."/>
            <person name="Daum C."/>
            <person name="Barry K."/>
            <person name="Grigoriev I.V."/>
            <person name="Vilgalys R."/>
        </authorList>
    </citation>
    <scope>NUCLEOTIDE SEQUENCE</scope>
    <source>
        <strain evidence="3">PMI_201</strain>
    </source>
</reference>
<feature type="chain" id="PRO_5042093715" description="GPI anchored protein" evidence="2">
    <location>
        <begin position="20"/>
        <end position="117"/>
    </location>
</feature>
<accession>A0AAD4Q580</accession>
<evidence type="ECO:0000256" key="1">
    <source>
        <dbReference type="SAM" id="MobiDB-lite"/>
    </source>
</evidence>
<name>A0AAD4Q580_9EURO</name>
<proteinExistence type="predicted"/>
<sequence>MKSFTNRLIVTLLIAGSWAADLDRRQDASATASADVTTITGSGQGNGGPTEITNGANNGQGDTTTSITSDSNATQSSSAQATSASSGAAKGMAIELATMPLLAGGVLAAAANAVLLL</sequence>
<comment type="caution">
    <text evidence="3">The sequence shown here is derived from an EMBL/GenBank/DDBJ whole genome shotgun (WGS) entry which is preliminary data.</text>
</comment>
<evidence type="ECO:0000313" key="4">
    <source>
        <dbReference type="Proteomes" id="UP001201262"/>
    </source>
</evidence>
<keyword evidence="4" id="KW-1185">Reference proteome</keyword>
<organism evidence="3 4">
    <name type="scientific">Talaromyces proteolyticus</name>
    <dbReference type="NCBI Taxonomy" id="1131652"/>
    <lineage>
        <taxon>Eukaryota</taxon>
        <taxon>Fungi</taxon>
        <taxon>Dikarya</taxon>
        <taxon>Ascomycota</taxon>
        <taxon>Pezizomycotina</taxon>
        <taxon>Eurotiomycetes</taxon>
        <taxon>Eurotiomycetidae</taxon>
        <taxon>Eurotiales</taxon>
        <taxon>Trichocomaceae</taxon>
        <taxon>Talaromyces</taxon>
        <taxon>Talaromyces sect. Bacilispori</taxon>
    </lineage>
</organism>
<dbReference type="GeneID" id="70243916"/>
<feature type="compositionally biased region" description="Low complexity" evidence="1">
    <location>
        <begin position="66"/>
        <end position="84"/>
    </location>
</feature>
<feature type="compositionally biased region" description="Polar residues" evidence="1">
    <location>
        <begin position="51"/>
        <end position="65"/>
    </location>
</feature>
<feature type="compositionally biased region" description="Low complexity" evidence="1">
    <location>
        <begin position="28"/>
        <end position="40"/>
    </location>
</feature>
<evidence type="ECO:0000313" key="3">
    <source>
        <dbReference type="EMBL" id="KAH8703894.1"/>
    </source>
</evidence>
<protein>
    <recommendedName>
        <fullName evidence="5">GPI anchored protein</fullName>
    </recommendedName>
</protein>
<keyword evidence="2" id="KW-0732">Signal</keyword>
<feature type="region of interest" description="Disordered" evidence="1">
    <location>
        <begin position="26"/>
        <end position="84"/>
    </location>
</feature>
<dbReference type="Proteomes" id="UP001201262">
    <property type="component" value="Unassembled WGS sequence"/>
</dbReference>
<evidence type="ECO:0008006" key="5">
    <source>
        <dbReference type="Google" id="ProtNLM"/>
    </source>
</evidence>
<dbReference type="RefSeq" id="XP_046076912.1">
    <property type="nucleotide sequence ID" value="XM_046213629.1"/>
</dbReference>
<dbReference type="AlphaFoldDB" id="A0AAD4Q580"/>
<dbReference type="EMBL" id="JAJTJA010000002">
    <property type="protein sequence ID" value="KAH8703894.1"/>
    <property type="molecule type" value="Genomic_DNA"/>
</dbReference>
<feature type="signal peptide" evidence="2">
    <location>
        <begin position="1"/>
        <end position="19"/>
    </location>
</feature>
<gene>
    <name evidence="3" type="ORF">BGW36DRAFT_355291</name>
</gene>